<evidence type="ECO:0000256" key="8">
    <source>
        <dbReference type="ARBA" id="ARBA00023239"/>
    </source>
</evidence>
<evidence type="ECO:0000313" key="12">
    <source>
        <dbReference type="EMBL" id="GIX90016.1"/>
    </source>
</evidence>
<dbReference type="AlphaFoldDB" id="A0AAV4NZ23"/>
<dbReference type="InterPro" id="IPR022470">
    <property type="entry name" value="PTPS_Cys_AS"/>
</dbReference>
<evidence type="ECO:0000256" key="9">
    <source>
        <dbReference type="PIRNR" id="PIRNR006113"/>
    </source>
</evidence>
<feature type="binding site" evidence="11">
    <location>
        <position position="18"/>
    </location>
    <ligand>
        <name>Zn(2+)</name>
        <dbReference type="ChEBI" id="CHEBI:29105"/>
    </ligand>
</feature>
<evidence type="ECO:0000256" key="7">
    <source>
        <dbReference type="ARBA" id="ARBA00023007"/>
    </source>
</evidence>
<gene>
    <name evidence="12" type="primary">pts</name>
    <name evidence="12" type="ORF">CDAR_425391</name>
</gene>
<evidence type="ECO:0000256" key="5">
    <source>
        <dbReference type="ARBA" id="ARBA00022723"/>
    </source>
</evidence>
<dbReference type="SUPFAM" id="SSF55620">
    <property type="entry name" value="Tetrahydrobiopterin biosynthesis enzymes-like"/>
    <property type="match status" value="1"/>
</dbReference>
<evidence type="ECO:0000256" key="11">
    <source>
        <dbReference type="PIRSR" id="PIRSR006113-2"/>
    </source>
</evidence>
<name>A0AAV4NZ23_9ARAC</name>
<dbReference type="Gene3D" id="3.30.479.10">
    <property type="entry name" value="6-pyruvoyl tetrahydropterin synthase/QueD"/>
    <property type="match status" value="1"/>
</dbReference>
<dbReference type="PROSITE" id="PS00987">
    <property type="entry name" value="PTPS_1"/>
    <property type="match status" value="1"/>
</dbReference>
<proteinExistence type="inferred from homology"/>
<evidence type="ECO:0000256" key="10">
    <source>
        <dbReference type="PIRSR" id="PIRSR006113-1"/>
    </source>
</evidence>
<comment type="catalytic activity">
    <reaction evidence="9">
        <text>7,8-dihydroneopterin 3'-triphosphate = 6-pyruvoyl-5,6,7,8-tetrahydropterin + triphosphate + H(+)</text>
        <dbReference type="Rhea" id="RHEA:22048"/>
        <dbReference type="ChEBI" id="CHEBI:15378"/>
        <dbReference type="ChEBI" id="CHEBI:18036"/>
        <dbReference type="ChEBI" id="CHEBI:58462"/>
        <dbReference type="ChEBI" id="CHEBI:136564"/>
        <dbReference type="EC" id="4.2.3.12"/>
    </reaction>
</comment>
<dbReference type="GO" id="GO:0003874">
    <property type="term" value="F:6-pyruvoyltetrahydropterin synthase activity"/>
    <property type="evidence" value="ECO:0007669"/>
    <property type="project" value="UniProtKB-EC"/>
</dbReference>
<dbReference type="InterPro" id="IPR007115">
    <property type="entry name" value="6-PTP_synth/QueD"/>
</dbReference>
<dbReference type="GO" id="GO:0046872">
    <property type="term" value="F:metal ion binding"/>
    <property type="evidence" value="ECO:0007669"/>
    <property type="project" value="UniProtKB-KW"/>
</dbReference>
<accession>A0AAV4NZ23</accession>
<dbReference type="GO" id="GO:0005739">
    <property type="term" value="C:mitochondrion"/>
    <property type="evidence" value="ECO:0007669"/>
    <property type="project" value="TreeGrafter"/>
</dbReference>
<comment type="similarity">
    <text evidence="2 9">Belongs to the PTPS family.</text>
</comment>
<dbReference type="CDD" id="cd00470">
    <property type="entry name" value="PTPS"/>
    <property type="match status" value="1"/>
</dbReference>
<evidence type="ECO:0000313" key="13">
    <source>
        <dbReference type="Proteomes" id="UP001054837"/>
    </source>
</evidence>
<dbReference type="EMBL" id="BPLQ01002214">
    <property type="protein sequence ID" value="GIX90016.1"/>
    <property type="molecule type" value="Genomic_DNA"/>
</dbReference>
<dbReference type="PROSITE" id="PS00988">
    <property type="entry name" value="PTPS_2"/>
    <property type="match status" value="1"/>
</dbReference>
<protein>
    <recommendedName>
        <fullName evidence="4 9">6-pyruvoyl tetrahydrobiopterin synthase</fullName>
        <shortName evidence="9">PTP synthase</shortName>
        <shortName evidence="9">PTPS</shortName>
        <ecNumber evidence="3 9">4.2.3.12</ecNumber>
    </recommendedName>
</protein>
<evidence type="ECO:0000256" key="1">
    <source>
        <dbReference type="ARBA" id="ARBA00005126"/>
    </source>
</evidence>
<reference evidence="12 13" key="1">
    <citation type="submission" date="2021-06" db="EMBL/GenBank/DDBJ databases">
        <title>Caerostris darwini draft genome.</title>
        <authorList>
            <person name="Kono N."/>
            <person name="Arakawa K."/>
        </authorList>
    </citation>
    <scope>NUCLEOTIDE SEQUENCE [LARGE SCALE GENOMIC DNA]</scope>
</reference>
<evidence type="ECO:0000256" key="2">
    <source>
        <dbReference type="ARBA" id="ARBA00009164"/>
    </source>
</evidence>
<feature type="binding site" evidence="11">
    <location>
        <position position="45"/>
    </location>
    <ligand>
        <name>Zn(2+)</name>
        <dbReference type="ChEBI" id="CHEBI:29105"/>
    </ligand>
</feature>
<dbReference type="EC" id="4.2.3.12" evidence="3 9"/>
<sequence>MGDPIVYLTRIESFSAAHRLHSLQLSDQDNYEIYGKCNNPNGHGHNYKVEITIKGKVDKQTGMVMNITDLKKIIQETIMEVLDHKNLDQDVPYFKEIVSTTENLSVFIWKQLSSSLPSGMLHCVKIHETDKNIVEFYGEFDKSV</sequence>
<dbReference type="GO" id="GO:0006729">
    <property type="term" value="P:tetrahydrobiopterin biosynthetic process"/>
    <property type="evidence" value="ECO:0007669"/>
    <property type="project" value="UniProtKB-KW"/>
</dbReference>
<dbReference type="FunFam" id="3.30.479.10:FF:000003">
    <property type="entry name" value="6-pyruvoyl tetrahydrobiopterin synthase"/>
    <property type="match status" value="1"/>
</dbReference>
<comment type="pathway">
    <text evidence="1 9">Cofactor biosynthesis; tetrahydrobiopterin biosynthesis; tetrahydrobiopterin from 7,8-dihydroneopterin triphosphate: step 1/3.</text>
</comment>
<evidence type="ECO:0000256" key="4">
    <source>
        <dbReference type="ARBA" id="ARBA00015587"/>
    </source>
</evidence>
<dbReference type="PANTHER" id="PTHR12589:SF7">
    <property type="entry name" value="6-PYRUVOYL TETRAHYDROBIOPTERIN SYNTHASE"/>
    <property type="match status" value="1"/>
</dbReference>
<feature type="active site" description="Charge relay system" evidence="10">
    <location>
        <position position="84"/>
    </location>
</feature>
<dbReference type="InterPro" id="IPR038418">
    <property type="entry name" value="6-PTP_synth/QueD_sf"/>
</dbReference>
<feature type="binding site" evidence="11">
    <location>
        <position position="43"/>
    </location>
    <ligand>
        <name>Zn(2+)</name>
        <dbReference type="ChEBI" id="CHEBI:29105"/>
    </ligand>
</feature>
<comment type="cofactor">
    <cofactor evidence="9 11">
        <name>Zn(2+)</name>
        <dbReference type="ChEBI" id="CHEBI:29105"/>
    </cofactor>
    <text evidence="9 11">Binds 1 zinc ion per subunit.</text>
</comment>
<evidence type="ECO:0000256" key="3">
    <source>
        <dbReference type="ARBA" id="ARBA00013100"/>
    </source>
</evidence>
<dbReference type="Proteomes" id="UP001054837">
    <property type="component" value="Unassembled WGS sequence"/>
</dbReference>
<comment type="caution">
    <text evidence="12">The sequence shown here is derived from an EMBL/GenBank/DDBJ whole genome shotgun (WGS) entry which is preliminary data.</text>
</comment>
<keyword evidence="6 9" id="KW-0862">Zinc</keyword>
<feature type="active site" description="Charge relay system" evidence="10">
    <location>
        <position position="128"/>
    </location>
</feature>
<dbReference type="Pfam" id="PF01242">
    <property type="entry name" value="PTPS"/>
    <property type="match status" value="1"/>
</dbReference>
<evidence type="ECO:0000256" key="6">
    <source>
        <dbReference type="ARBA" id="ARBA00022833"/>
    </source>
</evidence>
<dbReference type="PANTHER" id="PTHR12589">
    <property type="entry name" value="PYRUVOYL TETRAHYDROBIOPTERIN SYNTHASE"/>
    <property type="match status" value="1"/>
</dbReference>
<keyword evidence="5 9" id="KW-0479">Metal-binding</keyword>
<keyword evidence="8 9" id="KW-0456">Lyase</keyword>
<feature type="active site" description="Proton acceptor" evidence="10">
    <location>
        <position position="37"/>
    </location>
</feature>
<keyword evidence="13" id="KW-1185">Reference proteome</keyword>
<dbReference type="PIRSF" id="PIRSF006113">
    <property type="entry name" value="PTP_synth"/>
    <property type="match status" value="1"/>
</dbReference>
<keyword evidence="7 9" id="KW-0783">Tetrahydrobiopterin biosynthesis</keyword>
<dbReference type="InterPro" id="IPR022469">
    <property type="entry name" value="PTPS_His_AS"/>
</dbReference>
<organism evidence="12 13">
    <name type="scientific">Caerostris darwini</name>
    <dbReference type="NCBI Taxonomy" id="1538125"/>
    <lineage>
        <taxon>Eukaryota</taxon>
        <taxon>Metazoa</taxon>
        <taxon>Ecdysozoa</taxon>
        <taxon>Arthropoda</taxon>
        <taxon>Chelicerata</taxon>
        <taxon>Arachnida</taxon>
        <taxon>Araneae</taxon>
        <taxon>Araneomorphae</taxon>
        <taxon>Entelegynae</taxon>
        <taxon>Araneoidea</taxon>
        <taxon>Araneidae</taxon>
        <taxon>Caerostris</taxon>
    </lineage>
</organism>